<keyword evidence="3" id="KW-0732">Signal</keyword>
<feature type="signal peptide" evidence="3">
    <location>
        <begin position="1"/>
        <end position="18"/>
    </location>
</feature>
<gene>
    <name evidence="4" type="ORF">SK128_001358</name>
</gene>
<keyword evidence="2" id="KW-1133">Transmembrane helix</keyword>
<dbReference type="AlphaFoldDB" id="A0AAN8XCT5"/>
<evidence type="ECO:0000256" key="2">
    <source>
        <dbReference type="SAM" id="Phobius"/>
    </source>
</evidence>
<keyword evidence="2" id="KW-0472">Membrane</keyword>
<feature type="chain" id="PRO_5042867826" evidence="3">
    <location>
        <begin position="19"/>
        <end position="1000"/>
    </location>
</feature>
<feature type="compositionally biased region" description="Low complexity" evidence="1">
    <location>
        <begin position="568"/>
        <end position="579"/>
    </location>
</feature>
<keyword evidence="2" id="KW-0812">Transmembrane</keyword>
<evidence type="ECO:0000256" key="1">
    <source>
        <dbReference type="SAM" id="MobiDB-lite"/>
    </source>
</evidence>
<accession>A0AAN8XCT5</accession>
<dbReference type="EMBL" id="JAXCGZ010005874">
    <property type="protein sequence ID" value="KAK7080531.1"/>
    <property type="molecule type" value="Genomic_DNA"/>
</dbReference>
<keyword evidence="5" id="KW-1185">Reference proteome</keyword>
<organism evidence="4 5">
    <name type="scientific">Halocaridina rubra</name>
    <name type="common">Hawaiian red shrimp</name>
    <dbReference type="NCBI Taxonomy" id="373956"/>
    <lineage>
        <taxon>Eukaryota</taxon>
        <taxon>Metazoa</taxon>
        <taxon>Ecdysozoa</taxon>
        <taxon>Arthropoda</taxon>
        <taxon>Crustacea</taxon>
        <taxon>Multicrustacea</taxon>
        <taxon>Malacostraca</taxon>
        <taxon>Eumalacostraca</taxon>
        <taxon>Eucarida</taxon>
        <taxon>Decapoda</taxon>
        <taxon>Pleocyemata</taxon>
        <taxon>Caridea</taxon>
        <taxon>Atyoidea</taxon>
        <taxon>Atyidae</taxon>
        <taxon>Halocaridina</taxon>
    </lineage>
</organism>
<dbReference type="Proteomes" id="UP001381693">
    <property type="component" value="Unassembled WGS sequence"/>
</dbReference>
<proteinExistence type="predicted"/>
<name>A0AAN8XCT5_HALRR</name>
<evidence type="ECO:0000313" key="5">
    <source>
        <dbReference type="Proteomes" id="UP001381693"/>
    </source>
</evidence>
<evidence type="ECO:0000313" key="4">
    <source>
        <dbReference type="EMBL" id="KAK7080531.1"/>
    </source>
</evidence>
<feature type="region of interest" description="Disordered" evidence="1">
    <location>
        <begin position="558"/>
        <end position="581"/>
    </location>
</feature>
<evidence type="ECO:0000256" key="3">
    <source>
        <dbReference type="SAM" id="SignalP"/>
    </source>
</evidence>
<protein>
    <submittedName>
        <fullName evidence="4">Uncharacterized protein</fullName>
    </submittedName>
</protein>
<comment type="caution">
    <text evidence="4">The sequence shown here is derived from an EMBL/GenBank/DDBJ whole genome shotgun (WGS) entry which is preliminary data.</text>
</comment>
<feature type="transmembrane region" description="Helical" evidence="2">
    <location>
        <begin position="759"/>
        <end position="778"/>
    </location>
</feature>
<reference evidence="4 5" key="1">
    <citation type="submission" date="2023-11" db="EMBL/GenBank/DDBJ databases">
        <title>Halocaridina rubra genome assembly.</title>
        <authorList>
            <person name="Smith C."/>
        </authorList>
    </citation>
    <scope>NUCLEOTIDE SEQUENCE [LARGE SCALE GENOMIC DNA]</scope>
    <source>
        <strain evidence="4">EP-1</strain>
        <tissue evidence="4">Whole</tissue>
    </source>
</reference>
<sequence length="1000" mass="110072">MFPNFGIFMVIAASIVCTNEESRGPGYDTATVTDNDKILHEQPISNVTTSYSPGVIITAENITQETIPKISHTFFAKLNTGLFVQAQKNQTASSTTVQPTTGRFPVGEESTIVVFQGVDDDNITASAKAFNNSPNVDTNIKALEERERSAVNKNTIDSLERSRLQDRINPEEETSVTEESDDCLDDICDYFVNEEEVFQREPLMNKPIVTVRMFMPPDDDYFYFSSDTLQDLWTNHINADSLVPLDIVETSSSELMEYYIPPPDPNFVVPVMATPFKDAEHRNDITKYTSASIPLRTMYDSAHIEQNLPFSLSIPVNNLPSQIYSTAQPATDQVLPRPPPMHSTPYRYTDIVHAMYTTPVAATYGFPVPVVQASSPERVKVPLGPQYRVIPQNEYHKHNFPRAQIPFPLNHTLISNGINNILGKVPPSLVVHSPTNMPTLDLINAVAGALPGILQHGPNPHYANANIPGGQNSFPNNIYPVVSPSANVNSVGVMVTPHSDRKDPIITSDVDEAGDTHLIIRLRKPGEPPTTTEKPEDTYSEVILNNGQKIKIRIKEEDIGGHPTPHQSTRSSPPLSSTSADLVYPLKPERTQVVTPLTPTILSSMIPFKRMPADERLSLPNLSEIKGNVGQIFNKGGSAGRPSGYTGNPSTKGGFGNIGGLFNKGSLQNLLRPFNKGNLFNTGGLGNLANSFNKGNLFNKGNIKGITNDISGSISQVQNKFNQLVRPLQTKLDSSFGSAFSFLQMFFGNVIPGNYYENVLTILAIIAFLAFVHVRITLMVNSLGQSVSFNFLGKAEEVLNNLRQSDQVLVMQDLASDVYKSIERWAEEKFSLPSSWTSDLLYADAITNFFSAGATKDSDEQGDSTFSKKTLFISKSNESLPVNNEKKKLNITDKLLKEVEEVARMGSALVDLTWRHGASQYPVSGSSCLQRPICDLNTLSDQHGGLSSLIIPIVSTCIAWASRPPEDAFTLVDTFRPLWLSNSLKQGEGCRRIHTCHQHA</sequence>